<comment type="function">
    <text evidence="6">Catalyzes the transfer of a formyl group from 10-formyltetrahydrofolate to 5-phospho-ribosyl-glycinamide (GAR), producing 5-phospho-ribosyl-N-formylglycinamide (FGAR) and tetrahydrofolate.</text>
</comment>
<dbReference type="InterPro" id="IPR002376">
    <property type="entry name" value="Formyl_transf_N"/>
</dbReference>
<dbReference type="PANTHER" id="PTHR43369:SF2">
    <property type="entry name" value="PHOSPHORIBOSYLGLYCINAMIDE FORMYLTRANSFERASE"/>
    <property type="match status" value="1"/>
</dbReference>
<comment type="pathway">
    <text evidence="1 6">Purine metabolism; IMP biosynthesis via de novo pathway; N(2)-formyl-N(1)-(5-phospho-D-ribosyl)glycinamide from N(1)-(5-phospho-D-ribosyl)glycinamide (10-formyl THF route): step 1/1.</text>
</comment>
<comment type="catalytic activity">
    <reaction evidence="5 6">
        <text>N(1)-(5-phospho-beta-D-ribosyl)glycinamide + (6R)-10-formyltetrahydrofolate = N(2)-formyl-N(1)-(5-phospho-beta-D-ribosyl)glycinamide + (6S)-5,6,7,8-tetrahydrofolate + H(+)</text>
        <dbReference type="Rhea" id="RHEA:15053"/>
        <dbReference type="ChEBI" id="CHEBI:15378"/>
        <dbReference type="ChEBI" id="CHEBI:57453"/>
        <dbReference type="ChEBI" id="CHEBI:143788"/>
        <dbReference type="ChEBI" id="CHEBI:147286"/>
        <dbReference type="ChEBI" id="CHEBI:195366"/>
        <dbReference type="EC" id="2.1.2.2"/>
    </reaction>
</comment>
<feature type="domain" description="Formyl transferase N-terminal" evidence="7">
    <location>
        <begin position="5"/>
        <end position="184"/>
    </location>
</feature>
<evidence type="ECO:0000256" key="1">
    <source>
        <dbReference type="ARBA" id="ARBA00005054"/>
    </source>
</evidence>
<dbReference type="RefSeq" id="WP_077714827.1">
    <property type="nucleotide sequence ID" value="NZ_CP019698.1"/>
</dbReference>
<feature type="binding site" evidence="6">
    <location>
        <begin position="92"/>
        <end position="95"/>
    </location>
    <ligand>
        <name>(6R)-10-formyltetrahydrofolate</name>
        <dbReference type="ChEBI" id="CHEBI:195366"/>
    </ligand>
</feature>
<dbReference type="InterPro" id="IPR004607">
    <property type="entry name" value="GART"/>
</dbReference>
<name>A0A1S6IYD8_9FIRM</name>
<evidence type="ECO:0000256" key="3">
    <source>
        <dbReference type="ARBA" id="ARBA00022755"/>
    </source>
</evidence>
<keyword evidence="2 6" id="KW-0808">Transferase</keyword>
<feature type="site" description="Raises pKa of active site His" evidence="6">
    <location>
        <position position="147"/>
    </location>
</feature>
<dbReference type="InterPro" id="IPR001555">
    <property type="entry name" value="GART_AS"/>
</dbReference>
<dbReference type="HAMAP" id="MF_01930">
    <property type="entry name" value="PurN"/>
    <property type="match status" value="1"/>
</dbReference>
<organism evidence="8 9">
    <name type="scientific">Desulforamulus ferrireducens</name>
    <dbReference type="NCBI Taxonomy" id="1833852"/>
    <lineage>
        <taxon>Bacteria</taxon>
        <taxon>Bacillati</taxon>
        <taxon>Bacillota</taxon>
        <taxon>Clostridia</taxon>
        <taxon>Eubacteriales</taxon>
        <taxon>Peptococcaceae</taxon>
        <taxon>Desulforamulus</taxon>
    </lineage>
</organism>
<sequence>MDKLRIGVLASGRGSNLQAIMDQCAAGQLPAEVVVVISDKPGAYALERAKGAGIAAYSVVYKDFASKAEYEQAIVRLLEQYQVQLVCLAGYMRLVGEPLLQAFPNRIMNIHPALLPSFPGLHGQRDALNYGVKISGCTVHFVDEGMDTGPIILQAAVPVLDDDTEETLAARILEQEHKLYPAAIKLFAEGRLEIQGRRVLVKDKE</sequence>
<evidence type="ECO:0000256" key="4">
    <source>
        <dbReference type="ARBA" id="ARBA00038440"/>
    </source>
</evidence>
<dbReference type="CDD" id="cd08645">
    <property type="entry name" value="FMT_core_GART"/>
    <property type="match status" value="1"/>
</dbReference>
<dbReference type="EC" id="2.1.2.2" evidence="6"/>
<dbReference type="PROSITE" id="PS00373">
    <property type="entry name" value="GART"/>
    <property type="match status" value="1"/>
</dbReference>
<dbReference type="UniPathway" id="UPA00074">
    <property type="reaction ID" value="UER00126"/>
</dbReference>
<dbReference type="GO" id="GO:0006189">
    <property type="term" value="P:'de novo' IMP biosynthetic process"/>
    <property type="evidence" value="ECO:0007669"/>
    <property type="project" value="UniProtKB-UniRule"/>
</dbReference>
<proteinExistence type="inferred from homology"/>
<evidence type="ECO:0000256" key="5">
    <source>
        <dbReference type="ARBA" id="ARBA00047664"/>
    </source>
</evidence>
<dbReference type="GO" id="GO:0004644">
    <property type="term" value="F:phosphoribosylglycinamide formyltransferase activity"/>
    <property type="evidence" value="ECO:0007669"/>
    <property type="project" value="UniProtKB-UniRule"/>
</dbReference>
<evidence type="ECO:0000256" key="6">
    <source>
        <dbReference type="HAMAP-Rule" id="MF_01930"/>
    </source>
</evidence>
<comment type="similarity">
    <text evidence="4 6">Belongs to the GART family.</text>
</comment>
<dbReference type="InterPro" id="IPR036477">
    <property type="entry name" value="Formyl_transf_N_sf"/>
</dbReference>
<dbReference type="PANTHER" id="PTHR43369">
    <property type="entry name" value="PHOSPHORIBOSYLGLYCINAMIDE FORMYLTRANSFERASE"/>
    <property type="match status" value="1"/>
</dbReference>
<feature type="binding site" evidence="6">
    <location>
        <begin position="14"/>
        <end position="16"/>
    </location>
    <ligand>
        <name>N(1)-(5-phospho-beta-D-ribosyl)glycinamide</name>
        <dbReference type="ChEBI" id="CHEBI:143788"/>
    </ligand>
</feature>
<protein>
    <recommendedName>
        <fullName evidence="6">Phosphoribosylglycinamide formyltransferase</fullName>
        <ecNumber evidence="6">2.1.2.2</ecNumber>
    </recommendedName>
    <alternativeName>
        <fullName evidence="6">5'-phosphoribosylglycinamide transformylase</fullName>
    </alternativeName>
    <alternativeName>
        <fullName evidence="6">GAR transformylase</fullName>
        <shortName evidence="6">GART</shortName>
    </alternativeName>
</protein>
<feature type="binding site" evidence="6">
    <location>
        <position position="67"/>
    </location>
    <ligand>
        <name>(6R)-10-formyltetrahydrofolate</name>
        <dbReference type="ChEBI" id="CHEBI:195366"/>
    </ligand>
</feature>
<evidence type="ECO:0000259" key="7">
    <source>
        <dbReference type="Pfam" id="PF00551"/>
    </source>
</evidence>
<dbReference type="AlphaFoldDB" id="A0A1S6IYD8"/>
<dbReference type="SUPFAM" id="SSF53328">
    <property type="entry name" value="Formyltransferase"/>
    <property type="match status" value="1"/>
</dbReference>
<dbReference type="Gene3D" id="3.40.50.170">
    <property type="entry name" value="Formyl transferase, N-terminal domain"/>
    <property type="match status" value="1"/>
</dbReference>
<evidence type="ECO:0000256" key="2">
    <source>
        <dbReference type="ARBA" id="ARBA00022679"/>
    </source>
</evidence>
<gene>
    <name evidence="6" type="primary">purN</name>
    <name evidence="8" type="ORF">B0537_12250</name>
</gene>
<feature type="active site" description="Proton donor" evidence="6">
    <location>
        <position position="111"/>
    </location>
</feature>
<keyword evidence="9" id="KW-1185">Reference proteome</keyword>
<dbReference type="FunFam" id="3.40.50.170:FF:000007">
    <property type="entry name" value="Phosphoribosylglycinamide formyltransferase"/>
    <property type="match status" value="1"/>
</dbReference>
<dbReference type="Pfam" id="PF00551">
    <property type="entry name" value="Formyl_trans_N"/>
    <property type="match status" value="1"/>
</dbReference>
<dbReference type="STRING" id="1833852.B0537_12250"/>
<feature type="binding site" evidence="6">
    <location>
        <position position="109"/>
    </location>
    <ligand>
        <name>(6R)-10-formyltetrahydrofolate</name>
        <dbReference type="ChEBI" id="CHEBI:195366"/>
    </ligand>
</feature>
<evidence type="ECO:0000313" key="8">
    <source>
        <dbReference type="EMBL" id="AQS59781.1"/>
    </source>
</evidence>
<dbReference type="KEGG" id="dfg:B0537_12250"/>
<reference evidence="8 9" key="1">
    <citation type="journal article" date="2016" name="Int. J. Syst. Evol. Microbiol.">
        <title>Desulfotomaculum ferrireducens sp. nov., a moderately thermophilic sulfate-reducing and dissimilatory Fe(III)-reducing bacterium isolated from compost.</title>
        <authorList>
            <person name="Yang G."/>
            <person name="Guo J."/>
            <person name="Zhuang L."/>
            <person name="Yuan Y."/>
            <person name="Zhou S."/>
        </authorList>
    </citation>
    <scope>NUCLEOTIDE SEQUENCE [LARGE SCALE GENOMIC DNA]</scope>
    <source>
        <strain evidence="8 9">GSS09</strain>
    </source>
</reference>
<dbReference type="NCBIfam" id="TIGR00639">
    <property type="entry name" value="PurN"/>
    <property type="match status" value="1"/>
</dbReference>
<dbReference type="GO" id="GO:0005829">
    <property type="term" value="C:cytosol"/>
    <property type="evidence" value="ECO:0007669"/>
    <property type="project" value="TreeGrafter"/>
</dbReference>
<dbReference type="OrthoDB" id="9806170at2"/>
<dbReference type="EMBL" id="CP019698">
    <property type="protein sequence ID" value="AQS59781.1"/>
    <property type="molecule type" value="Genomic_DNA"/>
</dbReference>
<keyword evidence="3 6" id="KW-0658">Purine biosynthesis</keyword>
<evidence type="ECO:0000313" key="9">
    <source>
        <dbReference type="Proteomes" id="UP000189464"/>
    </source>
</evidence>
<accession>A0A1S6IYD8</accession>
<dbReference type="Proteomes" id="UP000189464">
    <property type="component" value="Chromosome"/>
</dbReference>